<dbReference type="Gene3D" id="1.25.40.10">
    <property type="entry name" value="Tetratricopeptide repeat domain"/>
    <property type="match status" value="2"/>
</dbReference>
<protein>
    <submittedName>
        <fullName evidence="4">Tetratricopeptide repeat protein</fullName>
    </submittedName>
</protein>
<dbReference type="Pfam" id="PF13432">
    <property type="entry name" value="TPR_16"/>
    <property type="match status" value="1"/>
</dbReference>
<dbReference type="InterPro" id="IPR051685">
    <property type="entry name" value="Ycf3/AcsC/BcsC/TPR_MFPF"/>
</dbReference>
<keyword evidence="1" id="KW-0677">Repeat</keyword>
<dbReference type="EMBL" id="JAFELM010000036">
    <property type="protein sequence ID" value="MBM6619013.1"/>
    <property type="molecule type" value="Genomic_DNA"/>
</dbReference>
<evidence type="ECO:0000256" key="3">
    <source>
        <dbReference type="PROSITE-ProRule" id="PRU00339"/>
    </source>
</evidence>
<organism evidence="4 5">
    <name type="scientific">Bacillus suaedaesalsae</name>
    <dbReference type="NCBI Taxonomy" id="2810349"/>
    <lineage>
        <taxon>Bacteria</taxon>
        <taxon>Bacillati</taxon>
        <taxon>Bacillota</taxon>
        <taxon>Bacilli</taxon>
        <taxon>Bacillales</taxon>
        <taxon>Bacillaceae</taxon>
        <taxon>Bacillus</taxon>
    </lineage>
</organism>
<dbReference type="SUPFAM" id="SSF48452">
    <property type="entry name" value="TPR-like"/>
    <property type="match status" value="1"/>
</dbReference>
<comment type="caution">
    <text evidence="4">The sequence shown here is derived from an EMBL/GenBank/DDBJ whole genome shotgun (WGS) entry which is preliminary data.</text>
</comment>
<keyword evidence="5" id="KW-1185">Reference proteome</keyword>
<proteinExistence type="predicted"/>
<dbReference type="PANTHER" id="PTHR44943">
    <property type="entry name" value="CELLULOSE SYNTHASE OPERON PROTEIN C"/>
    <property type="match status" value="1"/>
</dbReference>
<keyword evidence="2 3" id="KW-0802">TPR repeat</keyword>
<gene>
    <name evidence="4" type="ORF">JR050_15195</name>
</gene>
<dbReference type="SMART" id="SM00028">
    <property type="entry name" value="TPR"/>
    <property type="match status" value="4"/>
</dbReference>
<reference evidence="4 5" key="1">
    <citation type="submission" date="2021-02" db="EMBL/GenBank/DDBJ databases">
        <title>Bacillus sp. RD4P76, an endophyte from a halophyte.</title>
        <authorList>
            <person name="Sun J.-Q."/>
        </authorList>
    </citation>
    <scope>NUCLEOTIDE SEQUENCE [LARGE SCALE GENOMIC DNA]</scope>
    <source>
        <strain evidence="4 5">RD4P76</strain>
    </source>
</reference>
<evidence type="ECO:0000313" key="4">
    <source>
        <dbReference type="EMBL" id="MBM6619013.1"/>
    </source>
</evidence>
<dbReference type="InterPro" id="IPR011990">
    <property type="entry name" value="TPR-like_helical_dom_sf"/>
</dbReference>
<dbReference type="InterPro" id="IPR019734">
    <property type="entry name" value="TPR_rpt"/>
</dbReference>
<feature type="repeat" description="TPR" evidence="3">
    <location>
        <begin position="182"/>
        <end position="215"/>
    </location>
</feature>
<evidence type="ECO:0000256" key="1">
    <source>
        <dbReference type="ARBA" id="ARBA00022737"/>
    </source>
</evidence>
<evidence type="ECO:0000313" key="5">
    <source>
        <dbReference type="Proteomes" id="UP001518925"/>
    </source>
</evidence>
<dbReference type="PANTHER" id="PTHR44943:SF8">
    <property type="entry name" value="TPR REPEAT-CONTAINING PROTEIN MJ0263"/>
    <property type="match status" value="1"/>
</dbReference>
<dbReference type="Proteomes" id="UP001518925">
    <property type="component" value="Unassembled WGS sequence"/>
</dbReference>
<dbReference type="RefSeq" id="WP_204204366.1">
    <property type="nucleotide sequence ID" value="NZ_JAFELM010000036.1"/>
</dbReference>
<feature type="repeat" description="TPR" evidence="3">
    <location>
        <begin position="20"/>
        <end position="53"/>
    </location>
</feature>
<evidence type="ECO:0000256" key="2">
    <source>
        <dbReference type="ARBA" id="ARBA00022803"/>
    </source>
</evidence>
<sequence>MSKIGATKEKAIILPFHIDSEHYFKKGLRAYRNFEYERAIYLLKRAHELDPEEPFILCQLAAVLADTGQYQVSIEYLRIVIEELDPDMVECYYFMSSNYAHLGLFQEAKKHALKYVQLAPDGEFIEDTEDLLDVLSIEADGDEDEDDVIFLQDHARQLMEAGEFHAAIDVFNELLEGHPQFWSAHNNLALAHFYIGEVEKALSLLDDVLEKNPGNLHALCNKLVIYFYLREDEKVEQLVGQLKNVHPILIEHRYKLGATFGMVGKYDLAFPWLLSLKRSGFEGDATFFYWLSYSAYHMKHEKLAEQSWKKVLIAQPDKKGLAPWERTEEDLETFAVKEILTYYLRMKEQKSHELEHVEEVLFQKGFLVADLLYSRYQNDMDLSNILMVWFQLLPQLPVEKLRNTSALAAAVEYMYLKKHGAAPTKKAVSETYNISTSTTSKYITMLLSYLQN</sequence>
<accession>A0ABS2DKM7</accession>
<name>A0ABS2DKM7_9BACI</name>
<dbReference type="PROSITE" id="PS50005">
    <property type="entry name" value="TPR"/>
    <property type="match status" value="2"/>
</dbReference>